<sequence>MDIEQLNQQIQSSVAASTKKICSKVWKLKESKLINSTVKMMDQRRGLEKGTEEHRTLNKRVEKAIRRDLRAHKTRMIQETIEKECQYENSQIKTLKWKGCQR</sequence>
<protein>
    <recommendedName>
        <fullName evidence="3">Endonuclease-reverse transcriptase</fullName>
    </recommendedName>
</protein>
<organism evidence="1 2">
    <name type="scientific">Cryptolaemus montrouzieri</name>
    <dbReference type="NCBI Taxonomy" id="559131"/>
    <lineage>
        <taxon>Eukaryota</taxon>
        <taxon>Metazoa</taxon>
        <taxon>Ecdysozoa</taxon>
        <taxon>Arthropoda</taxon>
        <taxon>Hexapoda</taxon>
        <taxon>Insecta</taxon>
        <taxon>Pterygota</taxon>
        <taxon>Neoptera</taxon>
        <taxon>Endopterygota</taxon>
        <taxon>Coleoptera</taxon>
        <taxon>Polyphaga</taxon>
        <taxon>Cucujiformia</taxon>
        <taxon>Coccinelloidea</taxon>
        <taxon>Coccinellidae</taxon>
        <taxon>Scymninae</taxon>
        <taxon>Scymnini</taxon>
        <taxon>Cryptolaemus</taxon>
    </lineage>
</organism>
<dbReference type="AlphaFoldDB" id="A0ABD2ND79"/>
<accession>A0ABD2ND79</accession>
<proteinExistence type="predicted"/>
<comment type="caution">
    <text evidence="1">The sequence shown here is derived from an EMBL/GenBank/DDBJ whole genome shotgun (WGS) entry which is preliminary data.</text>
</comment>
<dbReference type="Proteomes" id="UP001516400">
    <property type="component" value="Unassembled WGS sequence"/>
</dbReference>
<reference evidence="1 2" key="1">
    <citation type="journal article" date="2021" name="BMC Biol.">
        <title>Horizontally acquired antibacterial genes associated with adaptive radiation of ladybird beetles.</title>
        <authorList>
            <person name="Li H.S."/>
            <person name="Tang X.F."/>
            <person name="Huang Y.H."/>
            <person name="Xu Z.Y."/>
            <person name="Chen M.L."/>
            <person name="Du X.Y."/>
            <person name="Qiu B.Y."/>
            <person name="Chen P.T."/>
            <person name="Zhang W."/>
            <person name="Slipinski A."/>
            <person name="Escalona H.E."/>
            <person name="Waterhouse R.M."/>
            <person name="Zwick A."/>
            <person name="Pang H."/>
        </authorList>
    </citation>
    <scope>NUCLEOTIDE SEQUENCE [LARGE SCALE GENOMIC DNA]</scope>
    <source>
        <strain evidence="1">SYSU2018</strain>
    </source>
</reference>
<evidence type="ECO:0000313" key="2">
    <source>
        <dbReference type="Proteomes" id="UP001516400"/>
    </source>
</evidence>
<evidence type="ECO:0000313" key="1">
    <source>
        <dbReference type="EMBL" id="KAL3276703.1"/>
    </source>
</evidence>
<name>A0ABD2ND79_9CUCU</name>
<evidence type="ECO:0008006" key="3">
    <source>
        <dbReference type="Google" id="ProtNLM"/>
    </source>
</evidence>
<dbReference type="EMBL" id="JABFTP020000103">
    <property type="protein sequence ID" value="KAL3276703.1"/>
    <property type="molecule type" value="Genomic_DNA"/>
</dbReference>
<keyword evidence="2" id="KW-1185">Reference proteome</keyword>
<gene>
    <name evidence="1" type="ORF">HHI36_012073</name>
</gene>